<evidence type="ECO:0000313" key="14">
    <source>
        <dbReference type="Proteomes" id="UP000053947"/>
    </source>
</evidence>
<keyword evidence="14" id="KW-1185">Reference proteome</keyword>
<evidence type="ECO:0000256" key="2">
    <source>
        <dbReference type="ARBA" id="ARBA00011073"/>
    </source>
</evidence>
<feature type="chain" id="PRO_5006902678" evidence="10">
    <location>
        <begin position="25"/>
        <end position="549"/>
    </location>
</feature>
<dbReference type="PRINTS" id="PR00723">
    <property type="entry name" value="SUBTILISIN"/>
</dbReference>
<keyword evidence="5 7" id="KW-0378">Hydrolase</keyword>
<dbReference type="InterPro" id="IPR022398">
    <property type="entry name" value="Peptidase_S8_His-AS"/>
</dbReference>
<dbReference type="GO" id="GO:0006508">
    <property type="term" value="P:proteolysis"/>
    <property type="evidence" value="ECO:0007669"/>
    <property type="project" value="UniProtKB-KW"/>
</dbReference>
<dbReference type="GO" id="GO:0004252">
    <property type="term" value="F:serine-type endopeptidase activity"/>
    <property type="evidence" value="ECO:0007669"/>
    <property type="project" value="UniProtKB-UniRule"/>
</dbReference>
<evidence type="ECO:0000256" key="6">
    <source>
        <dbReference type="ARBA" id="ARBA00022825"/>
    </source>
</evidence>
<evidence type="ECO:0000256" key="1">
    <source>
        <dbReference type="ARBA" id="ARBA00004613"/>
    </source>
</evidence>
<keyword evidence="4 7" id="KW-0645">Protease</keyword>
<dbReference type="STRING" id="1217799.DEALK_12750"/>
<dbReference type="InterPro" id="IPR054399">
    <property type="entry name" value="Fervidolysin-like_N_prodom"/>
</dbReference>
<name>A0A0W0GIN4_9CHLR</name>
<evidence type="ECO:0000256" key="9">
    <source>
        <dbReference type="SAM" id="MobiDB-lite"/>
    </source>
</evidence>
<dbReference type="PROSITE" id="PS00137">
    <property type="entry name" value="SUBTILASE_HIS"/>
    <property type="match status" value="1"/>
</dbReference>
<keyword evidence="10" id="KW-0732">Signal</keyword>
<feature type="active site" description="Charge relay system" evidence="7">
    <location>
        <position position="178"/>
    </location>
</feature>
<feature type="compositionally biased region" description="Pro residues" evidence="9">
    <location>
        <begin position="398"/>
        <end position="411"/>
    </location>
</feature>
<comment type="caution">
    <text evidence="13">The sequence shown here is derived from an EMBL/GenBank/DDBJ whole genome shotgun (WGS) entry which is preliminary data.</text>
</comment>
<dbReference type="InterPro" id="IPR023828">
    <property type="entry name" value="Peptidase_S8_Ser-AS"/>
</dbReference>
<evidence type="ECO:0000256" key="10">
    <source>
        <dbReference type="SAM" id="SignalP"/>
    </source>
</evidence>
<evidence type="ECO:0000256" key="4">
    <source>
        <dbReference type="ARBA" id="ARBA00022670"/>
    </source>
</evidence>
<feature type="domain" description="Fervidolysin-like N-terminal prodomain" evidence="12">
    <location>
        <begin position="37"/>
        <end position="100"/>
    </location>
</feature>
<dbReference type="Pfam" id="PF22148">
    <property type="entry name" value="Fervidolysin_NPro-like"/>
    <property type="match status" value="1"/>
</dbReference>
<reference evidence="13 14" key="1">
    <citation type="submission" date="2015-06" db="EMBL/GenBank/DDBJ databases">
        <title>Genome sequence of the organohalide-respiring Dehalogenimonas alkenigignens type strain (IP3-3T).</title>
        <authorList>
            <person name="Key T.A."/>
            <person name="Richmond D.P."/>
            <person name="Bowman K.S."/>
            <person name="Cho Y.-J."/>
            <person name="Chun J."/>
            <person name="da Costa M.S."/>
            <person name="Rainey F.A."/>
            <person name="Moe W.M."/>
        </authorList>
    </citation>
    <scope>NUCLEOTIDE SEQUENCE [LARGE SCALE GENOMIC DNA]</scope>
    <source>
        <strain evidence="13 14">IP3-3</strain>
    </source>
</reference>
<dbReference type="EMBL" id="LFDV01000002">
    <property type="protein sequence ID" value="KTB48429.1"/>
    <property type="molecule type" value="Genomic_DNA"/>
</dbReference>
<dbReference type="SUPFAM" id="SSF52743">
    <property type="entry name" value="Subtilisin-like"/>
    <property type="match status" value="1"/>
</dbReference>
<sequence>MKILKLAIMAALALILSTPVAALAAAQQYDGEDLVGQDTILVAFRPGAAASDIAALHRQSEAHVSDTIPGIGVQVLTFSPGKAAGMLKVYQNNPNVLYAEYDYTAAAEDVPNDPSFPSQWGLAKVNASQAWSVTTGSGAVVIAILDTGIDMNHPDLAGKIKGSINFSTSATESDVKGHGTHVAGIAAAITNNSLGVAGLGYNASLLNVKVLGDDGYGSYSGMAKGIIWAADNGACVINMSLSGTSASSTLESAVNYAWNKGVMVVCAAGNNGNSTPVYPGYYANAVAVAATDSADRLASYSDYGSWVDLAAPGSNIYSTLMNGAYGYKSGTSMATPFVAGLAALVMSGVADTNGNGRLNDEARDLIEATCDNIGVSGIGGGRINAAQAVAGLSQPTNAAPPPATEPEPGTSPAPGTEPIEEGPVSEPEPAPTPAPVPEQPVVKPMWVDAVTFTVSGKNLVIKAKVISEAGTVAGASVSVTITTGSQSWQLKGTTDSAGLVTFTLSKAVAGTYLASVTMVSTDGYEWDTDNGINLASYILTSPTNGKSNK</sequence>
<feature type="region of interest" description="Disordered" evidence="9">
    <location>
        <begin position="393"/>
        <end position="439"/>
    </location>
</feature>
<dbReference type="InterPro" id="IPR015500">
    <property type="entry name" value="Peptidase_S8_subtilisin-rel"/>
</dbReference>
<feature type="active site" description="Charge relay system" evidence="7">
    <location>
        <position position="146"/>
    </location>
</feature>
<organism evidence="13 14">
    <name type="scientific">Dehalogenimonas alkenigignens</name>
    <dbReference type="NCBI Taxonomy" id="1217799"/>
    <lineage>
        <taxon>Bacteria</taxon>
        <taxon>Bacillati</taxon>
        <taxon>Chloroflexota</taxon>
        <taxon>Dehalococcoidia</taxon>
        <taxon>Dehalococcoidales</taxon>
        <taxon>Dehalococcoidaceae</taxon>
        <taxon>Dehalogenimonas</taxon>
    </lineage>
</organism>
<dbReference type="AlphaFoldDB" id="A0A0W0GIN4"/>
<protein>
    <submittedName>
        <fullName evidence="13">Subtilisin-like serine protease</fullName>
    </submittedName>
</protein>
<dbReference type="PROSITE" id="PS00138">
    <property type="entry name" value="SUBTILASE_SER"/>
    <property type="match status" value="1"/>
</dbReference>
<feature type="signal peptide" evidence="10">
    <location>
        <begin position="1"/>
        <end position="24"/>
    </location>
</feature>
<dbReference type="OrthoDB" id="9798386at2"/>
<accession>A0A0W0GIN4</accession>
<dbReference type="InterPro" id="IPR050131">
    <property type="entry name" value="Peptidase_S8_subtilisin-like"/>
</dbReference>
<evidence type="ECO:0000313" key="13">
    <source>
        <dbReference type="EMBL" id="KTB48429.1"/>
    </source>
</evidence>
<dbReference type="InterPro" id="IPR034084">
    <property type="entry name" value="Thermitase-like_dom"/>
</dbReference>
<evidence type="ECO:0000256" key="8">
    <source>
        <dbReference type="RuleBase" id="RU003355"/>
    </source>
</evidence>
<evidence type="ECO:0000259" key="11">
    <source>
        <dbReference type="Pfam" id="PF00082"/>
    </source>
</evidence>
<dbReference type="PROSITE" id="PS51892">
    <property type="entry name" value="SUBTILASE"/>
    <property type="match status" value="1"/>
</dbReference>
<evidence type="ECO:0000256" key="7">
    <source>
        <dbReference type="PROSITE-ProRule" id="PRU01240"/>
    </source>
</evidence>
<keyword evidence="3" id="KW-0964">Secreted</keyword>
<evidence type="ECO:0000256" key="3">
    <source>
        <dbReference type="ARBA" id="ARBA00022525"/>
    </source>
</evidence>
<dbReference type="InterPro" id="IPR000209">
    <property type="entry name" value="Peptidase_S8/S53_dom"/>
</dbReference>
<dbReference type="PANTHER" id="PTHR43806">
    <property type="entry name" value="PEPTIDASE S8"/>
    <property type="match status" value="1"/>
</dbReference>
<dbReference type="PROSITE" id="PS00136">
    <property type="entry name" value="SUBTILASE_ASP"/>
    <property type="match status" value="1"/>
</dbReference>
<proteinExistence type="inferred from homology"/>
<dbReference type="Pfam" id="PF00082">
    <property type="entry name" value="Peptidase_S8"/>
    <property type="match status" value="1"/>
</dbReference>
<dbReference type="InterPro" id="IPR023827">
    <property type="entry name" value="Peptidase_S8_Asp-AS"/>
</dbReference>
<dbReference type="PANTHER" id="PTHR43806:SF11">
    <property type="entry name" value="CEREVISIN-RELATED"/>
    <property type="match status" value="1"/>
</dbReference>
<dbReference type="CDD" id="cd07484">
    <property type="entry name" value="Peptidases_S8_Thermitase_like"/>
    <property type="match status" value="1"/>
</dbReference>
<dbReference type="Gene3D" id="3.40.50.200">
    <property type="entry name" value="Peptidase S8/S53 domain"/>
    <property type="match status" value="1"/>
</dbReference>
<comment type="similarity">
    <text evidence="2 7 8">Belongs to the peptidase S8 family.</text>
</comment>
<comment type="subcellular location">
    <subcellularLocation>
        <location evidence="1">Secreted</location>
    </subcellularLocation>
</comment>
<dbReference type="GO" id="GO:0005576">
    <property type="term" value="C:extracellular region"/>
    <property type="evidence" value="ECO:0007669"/>
    <property type="project" value="UniProtKB-SubCell"/>
</dbReference>
<feature type="compositionally biased region" description="Pro residues" evidence="9">
    <location>
        <begin position="426"/>
        <end position="438"/>
    </location>
</feature>
<evidence type="ECO:0000259" key="12">
    <source>
        <dbReference type="Pfam" id="PF22148"/>
    </source>
</evidence>
<dbReference type="InterPro" id="IPR036852">
    <property type="entry name" value="Peptidase_S8/S53_dom_sf"/>
</dbReference>
<dbReference type="Proteomes" id="UP000053947">
    <property type="component" value="Unassembled WGS sequence"/>
</dbReference>
<feature type="active site" description="Charge relay system" evidence="7">
    <location>
        <position position="332"/>
    </location>
</feature>
<feature type="domain" description="Peptidase S8/S53" evidence="11">
    <location>
        <begin position="139"/>
        <end position="370"/>
    </location>
</feature>
<evidence type="ECO:0000256" key="5">
    <source>
        <dbReference type="ARBA" id="ARBA00022801"/>
    </source>
</evidence>
<keyword evidence="6 7" id="KW-0720">Serine protease</keyword>
<gene>
    <name evidence="13" type="ORF">DEALK_12750</name>
</gene>
<dbReference type="RefSeq" id="WP_058439414.1">
    <property type="nucleotide sequence ID" value="NZ_KQ758903.1"/>
</dbReference>